<dbReference type="RefSeq" id="WP_092689963.1">
    <property type="nucleotide sequence ID" value="NZ_FNBK01000004.1"/>
</dbReference>
<feature type="compositionally biased region" description="Gly residues" evidence="1">
    <location>
        <begin position="11"/>
        <end position="27"/>
    </location>
</feature>
<evidence type="ECO:0000256" key="1">
    <source>
        <dbReference type="SAM" id="MobiDB-lite"/>
    </source>
</evidence>
<feature type="transmembrane region" description="Helical" evidence="2">
    <location>
        <begin position="136"/>
        <end position="159"/>
    </location>
</feature>
<proteinExistence type="predicted"/>
<keyword evidence="2" id="KW-0812">Transmembrane</keyword>
<accession>A0A1G7J9U2</accession>
<dbReference type="Proteomes" id="UP000199076">
    <property type="component" value="Unassembled WGS sequence"/>
</dbReference>
<feature type="transmembrane region" description="Helical" evidence="2">
    <location>
        <begin position="179"/>
        <end position="199"/>
    </location>
</feature>
<evidence type="ECO:0000313" key="4">
    <source>
        <dbReference type="Proteomes" id="UP000199076"/>
    </source>
</evidence>
<reference evidence="4" key="1">
    <citation type="submission" date="2016-10" db="EMBL/GenBank/DDBJ databases">
        <authorList>
            <person name="Varghese N."/>
            <person name="Submissions S."/>
        </authorList>
    </citation>
    <scope>NUCLEOTIDE SEQUENCE [LARGE SCALE GENOMIC DNA]</scope>
    <source>
        <strain evidence="4">IBRC-M 10760</strain>
    </source>
</reference>
<evidence type="ECO:0000256" key="2">
    <source>
        <dbReference type="SAM" id="Phobius"/>
    </source>
</evidence>
<keyword evidence="4" id="KW-1185">Reference proteome</keyword>
<feature type="region of interest" description="Disordered" evidence="1">
    <location>
        <begin position="1"/>
        <end position="52"/>
    </location>
</feature>
<evidence type="ECO:0000313" key="3">
    <source>
        <dbReference type="EMBL" id="SDF21259.1"/>
    </source>
</evidence>
<gene>
    <name evidence="3" type="ORF">SAMN05216218_104245</name>
</gene>
<keyword evidence="2" id="KW-1133">Transmembrane helix</keyword>
<sequence>MSSDDDPTGQDEGGQAGQGGQTGGQPGQAGQAQPGQGRAQQVQTGPSATDVLSRPAGQSVIKYVVGIFAIVSVGIGLTALLADSLLGGGGTTGAAGFISLGITLMAFGVAIFGGSILAAVIGLQDFLQIGEVDTQTYVLAFVSNAAGFLVMGILVAIFISIGAGGGAGGGGGGGLGDFIVGSVVMAIPAGLVGAGVTRLRDWRPGIAKN</sequence>
<protein>
    <submittedName>
        <fullName evidence="3">Uncharacterized protein</fullName>
    </submittedName>
</protein>
<feature type="transmembrane region" description="Helical" evidence="2">
    <location>
        <begin position="94"/>
        <end position="124"/>
    </location>
</feature>
<feature type="compositionally biased region" description="Low complexity" evidence="1">
    <location>
        <begin position="28"/>
        <end position="43"/>
    </location>
</feature>
<organism evidence="3 4">
    <name type="scientific">Halorientalis regularis</name>
    <dbReference type="NCBI Taxonomy" id="660518"/>
    <lineage>
        <taxon>Archaea</taxon>
        <taxon>Methanobacteriati</taxon>
        <taxon>Methanobacteriota</taxon>
        <taxon>Stenosarchaea group</taxon>
        <taxon>Halobacteria</taxon>
        <taxon>Halobacteriales</taxon>
        <taxon>Haloarculaceae</taxon>
        <taxon>Halorientalis</taxon>
    </lineage>
</organism>
<feature type="transmembrane region" description="Helical" evidence="2">
    <location>
        <begin position="63"/>
        <end position="82"/>
    </location>
</feature>
<dbReference type="OrthoDB" id="242567at2157"/>
<dbReference type="EMBL" id="FNBK01000004">
    <property type="protein sequence ID" value="SDF21259.1"/>
    <property type="molecule type" value="Genomic_DNA"/>
</dbReference>
<name>A0A1G7J9U2_9EURY</name>
<dbReference type="AlphaFoldDB" id="A0A1G7J9U2"/>
<keyword evidence="2" id="KW-0472">Membrane</keyword>